<reference evidence="1" key="2">
    <citation type="journal article" date="2015" name="Fish Shellfish Immunol.">
        <title>Early steps in the European eel (Anguilla anguilla)-Vibrio vulnificus interaction in the gills: Role of the RtxA13 toxin.</title>
        <authorList>
            <person name="Callol A."/>
            <person name="Pajuelo D."/>
            <person name="Ebbesson L."/>
            <person name="Teles M."/>
            <person name="MacKenzie S."/>
            <person name="Amaro C."/>
        </authorList>
    </citation>
    <scope>NUCLEOTIDE SEQUENCE</scope>
</reference>
<name>A0A0E9U0Y3_ANGAN</name>
<dbReference type="AlphaFoldDB" id="A0A0E9U0Y3"/>
<organism evidence="1">
    <name type="scientific">Anguilla anguilla</name>
    <name type="common">European freshwater eel</name>
    <name type="synonym">Muraena anguilla</name>
    <dbReference type="NCBI Taxonomy" id="7936"/>
    <lineage>
        <taxon>Eukaryota</taxon>
        <taxon>Metazoa</taxon>
        <taxon>Chordata</taxon>
        <taxon>Craniata</taxon>
        <taxon>Vertebrata</taxon>
        <taxon>Euteleostomi</taxon>
        <taxon>Actinopterygii</taxon>
        <taxon>Neopterygii</taxon>
        <taxon>Teleostei</taxon>
        <taxon>Anguilliformes</taxon>
        <taxon>Anguillidae</taxon>
        <taxon>Anguilla</taxon>
    </lineage>
</organism>
<protein>
    <submittedName>
        <fullName evidence="1">Uncharacterized protein</fullName>
    </submittedName>
</protein>
<reference evidence="1" key="1">
    <citation type="submission" date="2014-11" db="EMBL/GenBank/DDBJ databases">
        <authorList>
            <person name="Amaro Gonzalez C."/>
        </authorList>
    </citation>
    <scope>NUCLEOTIDE SEQUENCE</scope>
</reference>
<accession>A0A0E9U0Y3</accession>
<evidence type="ECO:0000313" key="1">
    <source>
        <dbReference type="EMBL" id="JAH58653.1"/>
    </source>
</evidence>
<sequence>MCTRILFLSNFAHKFVYFTVT</sequence>
<dbReference type="EMBL" id="GBXM01049924">
    <property type="protein sequence ID" value="JAH58653.1"/>
    <property type="molecule type" value="Transcribed_RNA"/>
</dbReference>
<proteinExistence type="predicted"/>